<organism evidence="2 3">
    <name type="scientific">Kitasatospora putterlickiae</name>
    <dbReference type="NCBI Taxonomy" id="221725"/>
    <lineage>
        <taxon>Bacteria</taxon>
        <taxon>Bacillati</taxon>
        <taxon>Actinomycetota</taxon>
        <taxon>Actinomycetes</taxon>
        <taxon>Kitasatosporales</taxon>
        <taxon>Streptomycetaceae</taxon>
        <taxon>Kitasatospora</taxon>
    </lineage>
</organism>
<sequence length="355" mass="38348">MSGTVAPRVRRICLVVDIEAYSGRPYQVQQKVQERLDRALDHACRRAGVDRKRCEAQDRGDGQLLLLPPDADEAKALPGLVLGLCDALYTLNRAPGTAGRLRVRAALAQGGVQRAALGYVARSVETACRLLDCQEARAALKGTPDTDLALVVADDLFTDAFAAGGDGLPVEEFTRITVAVPAKRFEARAWVATPRSGSLVTLDPPAPPGSRGRAAGSALLRGLGDALTGAALGATPAHHHEDGDADGDREDEEHDHYGHAGHGDPEGPEGHHGHHDGHQPDHHTDPHADHHWQHQDGYDTDAWGADPQHHQHDPFHHEDTGGPYDDHRAHEGHHGHYGHDPHDGSSDHWWHGPHH</sequence>
<feature type="region of interest" description="Disordered" evidence="1">
    <location>
        <begin position="197"/>
        <end position="216"/>
    </location>
</feature>
<comment type="caution">
    <text evidence="2">The sequence shown here is derived from an EMBL/GenBank/DDBJ whole genome shotgun (WGS) entry which is preliminary data.</text>
</comment>
<feature type="compositionally biased region" description="Basic and acidic residues" evidence="1">
    <location>
        <begin position="307"/>
        <end position="355"/>
    </location>
</feature>
<evidence type="ECO:0000256" key="1">
    <source>
        <dbReference type="SAM" id="MobiDB-lite"/>
    </source>
</evidence>
<keyword evidence="3" id="KW-1185">Reference proteome</keyword>
<evidence type="ECO:0000313" key="2">
    <source>
        <dbReference type="EMBL" id="GAA1389639.1"/>
    </source>
</evidence>
<evidence type="ECO:0000313" key="3">
    <source>
        <dbReference type="Proteomes" id="UP001499863"/>
    </source>
</evidence>
<gene>
    <name evidence="2" type="ORF">GCM10009639_17510</name>
</gene>
<feature type="compositionally biased region" description="Acidic residues" evidence="1">
    <location>
        <begin position="243"/>
        <end position="253"/>
    </location>
</feature>
<name>A0ABN1XT91_9ACTN</name>
<dbReference type="Proteomes" id="UP001499863">
    <property type="component" value="Unassembled WGS sequence"/>
</dbReference>
<protein>
    <submittedName>
        <fullName evidence="2">Uncharacterized protein</fullName>
    </submittedName>
</protein>
<feature type="compositionally biased region" description="Basic and acidic residues" evidence="1">
    <location>
        <begin position="254"/>
        <end position="297"/>
    </location>
</feature>
<dbReference type="RefSeq" id="WP_344330811.1">
    <property type="nucleotide sequence ID" value="NZ_BAAAKJ010000086.1"/>
</dbReference>
<proteinExistence type="predicted"/>
<feature type="region of interest" description="Disordered" evidence="1">
    <location>
        <begin position="234"/>
        <end position="355"/>
    </location>
</feature>
<accession>A0ABN1XT91</accession>
<dbReference type="EMBL" id="BAAAKJ010000086">
    <property type="protein sequence ID" value="GAA1389639.1"/>
    <property type="molecule type" value="Genomic_DNA"/>
</dbReference>
<reference evidence="2 3" key="1">
    <citation type="journal article" date="2019" name="Int. J. Syst. Evol. Microbiol.">
        <title>The Global Catalogue of Microorganisms (GCM) 10K type strain sequencing project: providing services to taxonomists for standard genome sequencing and annotation.</title>
        <authorList>
            <consortium name="The Broad Institute Genomics Platform"/>
            <consortium name="The Broad Institute Genome Sequencing Center for Infectious Disease"/>
            <person name="Wu L."/>
            <person name="Ma J."/>
        </authorList>
    </citation>
    <scope>NUCLEOTIDE SEQUENCE [LARGE SCALE GENOMIC DNA]</scope>
    <source>
        <strain evidence="2 3">JCM 12393</strain>
    </source>
</reference>